<keyword evidence="2" id="KW-1185">Reference proteome</keyword>
<protein>
    <recommendedName>
        <fullName evidence="3">DUF2971 domain-containing protein</fullName>
    </recommendedName>
</protein>
<evidence type="ECO:0000313" key="2">
    <source>
        <dbReference type="Proteomes" id="UP000507962"/>
    </source>
</evidence>
<gene>
    <name evidence="1" type="ORF">MSL71_45560</name>
</gene>
<sequence>MSLIEKFTFSDIKQSLYHYTGVGSLVGIAQSQSLWATHISYLNDSKELIHACEIFLKCISIKLETGSFSIEETNFLNQLGKWVNSTSKTTPQLFVFSLSEEPCLLSQWRSYTPHGKGLCLEFSPDKIIELLSKSSLSLVKCKYNWEHQQITINSLIEELLNSFKTQAPKASSNRHIAECYYDYIGSFYDEIYFILASIKDEAFREEKEWRFLIKLQEDLTNEKLKFREGSSMISPYTEIKLHSKPYFESITLGPSPHSNLSFSSLCMLTTNKNLCRCVKNSSIPYREW</sequence>
<name>A0A4U8YSV5_9BACT</name>
<dbReference type="RefSeq" id="WP_180145478.1">
    <property type="nucleotide sequence ID" value="NZ_CAADHO010000011.1"/>
</dbReference>
<accession>A0A4U8YSV5</accession>
<dbReference type="Proteomes" id="UP000507962">
    <property type="component" value="Unassembled WGS sequence"/>
</dbReference>
<organism evidence="1 2">
    <name type="scientific">Desulfoluna butyratoxydans</name>
    <dbReference type="NCBI Taxonomy" id="231438"/>
    <lineage>
        <taxon>Bacteria</taxon>
        <taxon>Pseudomonadati</taxon>
        <taxon>Thermodesulfobacteriota</taxon>
        <taxon>Desulfobacteria</taxon>
        <taxon>Desulfobacterales</taxon>
        <taxon>Desulfolunaceae</taxon>
        <taxon>Desulfoluna</taxon>
    </lineage>
</organism>
<evidence type="ECO:0008006" key="3">
    <source>
        <dbReference type="Google" id="ProtNLM"/>
    </source>
</evidence>
<dbReference type="AlphaFoldDB" id="A0A4U8YSV5"/>
<dbReference type="InterPro" id="IPR021352">
    <property type="entry name" value="DUF2971"/>
</dbReference>
<proteinExistence type="predicted"/>
<evidence type="ECO:0000313" key="1">
    <source>
        <dbReference type="EMBL" id="VFQ46874.1"/>
    </source>
</evidence>
<dbReference type="Pfam" id="PF11185">
    <property type="entry name" value="DUF2971"/>
    <property type="match status" value="1"/>
</dbReference>
<dbReference type="EMBL" id="CAADHO010000011">
    <property type="protein sequence ID" value="VFQ46874.1"/>
    <property type="molecule type" value="Genomic_DNA"/>
</dbReference>
<reference evidence="1 2" key="1">
    <citation type="submission" date="2019-03" db="EMBL/GenBank/DDBJ databases">
        <authorList>
            <person name="Nijsse B."/>
        </authorList>
    </citation>
    <scope>NUCLEOTIDE SEQUENCE [LARGE SCALE GENOMIC DNA]</scope>
    <source>
        <strain evidence="1">Desulfoluna butyratoxydans MSL71</strain>
    </source>
</reference>